<reference evidence="1 2" key="1">
    <citation type="submission" date="2024-02" db="EMBL/GenBank/DDBJ databases">
        <title>FIRST GENOME SEQUENCES OF Leishmania (Viannia) shawi, Leishmania (Viannia) lindenbergi AND Leishmania (Viannia) utingensis.</title>
        <authorList>
            <person name="Resadore F."/>
            <person name="Custodio M.G.F."/>
            <person name="Boite M.C."/>
            <person name="Cupolillo E."/>
            <person name="Ferreira G.E.M."/>
        </authorList>
    </citation>
    <scope>NUCLEOTIDE SEQUENCE [LARGE SCALE GENOMIC DNA]</scope>
    <source>
        <strain evidence="1 2">MHOM/BR/1966/M15733</strain>
    </source>
</reference>
<dbReference type="Proteomes" id="UP001500131">
    <property type="component" value="Unassembled WGS sequence"/>
</dbReference>
<dbReference type="EMBL" id="JBAMZK010000033">
    <property type="protein sequence ID" value="KAL0497914.1"/>
    <property type="molecule type" value="Genomic_DNA"/>
</dbReference>
<evidence type="ECO:0000313" key="1">
    <source>
        <dbReference type="EMBL" id="KAL0497914.1"/>
    </source>
</evidence>
<protein>
    <submittedName>
        <fullName evidence="1">Uncharacterized protein</fullName>
    </submittedName>
</protein>
<organism evidence="1 2">
    <name type="scientific">Leishmania lindenbergi</name>
    <dbReference type="NCBI Taxonomy" id="651832"/>
    <lineage>
        <taxon>Eukaryota</taxon>
        <taxon>Discoba</taxon>
        <taxon>Euglenozoa</taxon>
        <taxon>Kinetoplastea</taxon>
        <taxon>Metakinetoplastina</taxon>
        <taxon>Trypanosomatida</taxon>
        <taxon>Trypanosomatidae</taxon>
        <taxon>Leishmaniinae</taxon>
        <taxon>Leishmania</taxon>
    </lineage>
</organism>
<comment type="caution">
    <text evidence="1">The sequence shown here is derived from an EMBL/GenBank/DDBJ whole genome shotgun (WGS) entry which is preliminary data.</text>
</comment>
<name>A0AAW3A373_9TRYP</name>
<accession>A0AAW3A373</accession>
<dbReference type="AlphaFoldDB" id="A0AAW3A373"/>
<sequence length="147" mass="15909">MVLRSSSWALQQATAFQRPRVPVKGLQVLFPGPAPSAITTDLLTKQLYLFDPSLQTVASRAPLDVDSSAGSQGVASCVTSSAPASQASAEHRVDTILHHNHPLPAPIAEEYITYFFYTQPVKESMADMQGLMCLSYQGTDVFAPLEK</sequence>
<gene>
    <name evidence="1" type="ORF">Q4I31_006210</name>
</gene>
<evidence type="ECO:0000313" key="2">
    <source>
        <dbReference type="Proteomes" id="UP001500131"/>
    </source>
</evidence>
<keyword evidence="2" id="KW-1185">Reference proteome</keyword>
<proteinExistence type="predicted"/>